<dbReference type="InterPro" id="IPR005986">
    <property type="entry name" value="Asp_semialdehyde_DH_beta"/>
</dbReference>
<evidence type="ECO:0000256" key="11">
    <source>
        <dbReference type="ARBA" id="ARBA00023002"/>
    </source>
</evidence>
<dbReference type="CDD" id="cd18131">
    <property type="entry name" value="ASADH_C_bac_euk_like"/>
    <property type="match status" value="1"/>
</dbReference>
<feature type="binding site" evidence="15">
    <location>
        <begin position="162"/>
        <end position="163"/>
    </location>
    <ligand>
        <name>NADP(+)</name>
        <dbReference type="ChEBI" id="CHEBI:58349"/>
    </ligand>
</feature>
<sequence>MSSQKLFSVAVVGVTGAVGQQMLRLLEERDFPISQLKLLASASSAGKTVKFKGKDITIEEAKPESFKGVEIALFSAGGDVSKKLIPAAVEYGAVCIDNTSAYRMDPEVPLVVPEVNIDKVHEHKGIIANPNCSTIQMVQALKPLYDRFGISRIIVSTYQAVSGAGAKAIAELKRQSAEILAGNEVVPDILPVGSLPVKHQIAFNAIPQIDKFLDNGFTNEEMKMINETKKIMGDDSIQVTATCVRIPVVYGHSESVYVELKEKFDMDEVRKLLAEGPGLVLVDDPANQRYPLATEAAGKLETFVGRVRRDLYNEQALNMWIVSDNLLKGAAWNAVQIAEYIALEQK</sequence>
<dbReference type="HAMAP" id="MF_02121">
    <property type="entry name" value="ASADH"/>
    <property type="match status" value="1"/>
</dbReference>
<dbReference type="InterPro" id="IPR012280">
    <property type="entry name" value="Semialdhyde_DH_dimer_dom"/>
</dbReference>
<dbReference type="Gene3D" id="3.40.50.720">
    <property type="entry name" value="NAD(P)-binding Rossmann-like Domain"/>
    <property type="match status" value="1"/>
</dbReference>
<dbReference type="EC" id="1.2.1.11" evidence="6 15"/>
<dbReference type="CDD" id="cd02316">
    <property type="entry name" value="VcASADH2_like_N"/>
    <property type="match status" value="1"/>
</dbReference>
<evidence type="ECO:0000256" key="5">
    <source>
        <dbReference type="ARBA" id="ARBA00011738"/>
    </source>
</evidence>
<dbReference type="SMART" id="SM00859">
    <property type="entry name" value="Semialdhyde_dh"/>
    <property type="match status" value="1"/>
</dbReference>
<keyword evidence="13 15" id="KW-0486">Methionine biosynthesis</keyword>
<comment type="caution">
    <text evidence="17">The sequence shown here is derived from an EMBL/GenBank/DDBJ whole genome shotgun (WGS) entry which is preliminary data.</text>
</comment>
<keyword evidence="7 15" id="KW-0028">Amino-acid biosynthesis</keyword>
<feature type="binding site" evidence="15">
    <location>
        <begin position="43"/>
        <end position="44"/>
    </location>
    <ligand>
        <name>NADP(+)</name>
        <dbReference type="ChEBI" id="CHEBI:58349"/>
    </ligand>
</feature>
<evidence type="ECO:0000256" key="15">
    <source>
        <dbReference type="HAMAP-Rule" id="MF_02121"/>
    </source>
</evidence>
<comment type="catalytic activity">
    <reaction evidence="14 15">
        <text>L-aspartate 4-semialdehyde + phosphate + NADP(+) = 4-phospho-L-aspartate + NADPH + H(+)</text>
        <dbReference type="Rhea" id="RHEA:24284"/>
        <dbReference type="ChEBI" id="CHEBI:15378"/>
        <dbReference type="ChEBI" id="CHEBI:43474"/>
        <dbReference type="ChEBI" id="CHEBI:57535"/>
        <dbReference type="ChEBI" id="CHEBI:57783"/>
        <dbReference type="ChEBI" id="CHEBI:58349"/>
        <dbReference type="ChEBI" id="CHEBI:537519"/>
        <dbReference type="EC" id="1.2.1.11"/>
    </reaction>
</comment>
<feature type="binding site" evidence="15">
    <location>
        <position position="159"/>
    </location>
    <ligand>
        <name>substrate</name>
    </ligand>
</feature>
<evidence type="ECO:0000256" key="10">
    <source>
        <dbReference type="ARBA" id="ARBA00022915"/>
    </source>
</evidence>
<keyword evidence="9 15" id="KW-0521">NADP</keyword>
<evidence type="ECO:0000313" key="18">
    <source>
        <dbReference type="Proteomes" id="UP001596528"/>
    </source>
</evidence>
<feature type="binding site" evidence="15">
    <location>
        <position position="325"/>
    </location>
    <ligand>
        <name>NADP(+)</name>
        <dbReference type="ChEBI" id="CHEBI:58349"/>
    </ligand>
</feature>
<evidence type="ECO:0000256" key="7">
    <source>
        <dbReference type="ARBA" id="ARBA00022605"/>
    </source>
</evidence>
<evidence type="ECO:0000256" key="12">
    <source>
        <dbReference type="ARBA" id="ARBA00023154"/>
    </source>
</evidence>
<dbReference type="Pfam" id="PF02774">
    <property type="entry name" value="Semialdhyde_dhC"/>
    <property type="match status" value="1"/>
</dbReference>
<dbReference type="NCBIfam" id="NF011456">
    <property type="entry name" value="PRK14874.1"/>
    <property type="match status" value="1"/>
</dbReference>
<feature type="binding site" evidence="15">
    <location>
        <begin position="15"/>
        <end position="18"/>
    </location>
    <ligand>
        <name>NADP(+)</name>
        <dbReference type="ChEBI" id="CHEBI:58349"/>
    </ligand>
</feature>
<dbReference type="Proteomes" id="UP001596528">
    <property type="component" value="Unassembled WGS sequence"/>
</dbReference>
<comment type="caution">
    <text evidence="15">Lacks conserved residue(s) required for the propagation of feature annotation.</text>
</comment>
<dbReference type="PANTHER" id="PTHR46278">
    <property type="entry name" value="DEHYDROGENASE, PUTATIVE-RELATED"/>
    <property type="match status" value="1"/>
</dbReference>
<dbReference type="PIRSF" id="PIRSF000148">
    <property type="entry name" value="ASA_dh"/>
    <property type="match status" value="1"/>
</dbReference>
<dbReference type="InterPro" id="IPR036291">
    <property type="entry name" value="NAD(P)-bd_dom_sf"/>
</dbReference>
<dbReference type="InterPro" id="IPR000534">
    <property type="entry name" value="Semialdehyde_DH_NAD-bd"/>
</dbReference>
<evidence type="ECO:0000256" key="9">
    <source>
        <dbReference type="ARBA" id="ARBA00022857"/>
    </source>
</evidence>
<proteinExistence type="inferred from homology"/>
<feature type="active site" description="Acyl-thioester intermediate" evidence="15">
    <location>
        <position position="132"/>
    </location>
</feature>
<evidence type="ECO:0000256" key="8">
    <source>
        <dbReference type="ARBA" id="ARBA00022697"/>
    </source>
</evidence>
<dbReference type="SUPFAM" id="SSF51735">
    <property type="entry name" value="NAD(P)-binding Rossmann-fold domains"/>
    <property type="match status" value="1"/>
</dbReference>
<feature type="domain" description="Semialdehyde dehydrogenase NAD-binding" evidence="16">
    <location>
        <begin position="8"/>
        <end position="123"/>
    </location>
</feature>
<evidence type="ECO:0000256" key="6">
    <source>
        <dbReference type="ARBA" id="ARBA00013120"/>
    </source>
</evidence>
<evidence type="ECO:0000256" key="1">
    <source>
        <dbReference type="ARBA" id="ARBA00005021"/>
    </source>
</evidence>
<dbReference type="EMBL" id="JBHTGQ010000017">
    <property type="protein sequence ID" value="MFC7749798.1"/>
    <property type="molecule type" value="Genomic_DNA"/>
</dbReference>
<dbReference type="NCBIfam" id="TIGR01296">
    <property type="entry name" value="asd_B"/>
    <property type="match status" value="1"/>
</dbReference>
<reference evidence="18" key="1">
    <citation type="journal article" date="2019" name="Int. J. Syst. Evol. Microbiol.">
        <title>The Global Catalogue of Microorganisms (GCM) 10K type strain sequencing project: providing services to taxonomists for standard genome sequencing and annotation.</title>
        <authorList>
            <consortium name="The Broad Institute Genomics Platform"/>
            <consortium name="The Broad Institute Genome Sequencing Center for Infectious Disease"/>
            <person name="Wu L."/>
            <person name="Ma J."/>
        </authorList>
    </citation>
    <scope>NUCLEOTIDE SEQUENCE [LARGE SCALE GENOMIC DNA]</scope>
    <source>
        <strain evidence="18">JCM 18657</strain>
    </source>
</reference>
<feature type="active site" description="Proton acceptor" evidence="15">
    <location>
        <position position="252"/>
    </location>
</feature>
<keyword evidence="10 15" id="KW-0220">Diaminopimelate biosynthesis</keyword>
<accession>A0ABW2V2P3</accession>
<dbReference type="RefSeq" id="WP_138789811.1">
    <property type="nucleotide sequence ID" value="NZ_JBHTGQ010000017.1"/>
</dbReference>
<evidence type="ECO:0000256" key="13">
    <source>
        <dbReference type="ARBA" id="ARBA00023167"/>
    </source>
</evidence>
<gene>
    <name evidence="15" type="primary">asd</name>
    <name evidence="17" type="ORF">ACFQWB_07585</name>
</gene>
<keyword evidence="18" id="KW-1185">Reference proteome</keyword>
<dbReference type="SUPFAM" id="SSF55347">
    <property type="entry name" value="Glyceraldehyde-3-phosphate dehydrogenase-like, C-terminal domain"/>
    <property type="match status" value="1"/>
</dbReference>
<comment type="pathway">
    <text evidence="2 15">Amino-acid biosynthesis; L-lysine biosynthesis via DAP pathway; (S)-tetrahydrodipicolinate from L-aspartate: step 2/4.</text>
</comment>
<dbReference type="Pfam" id="PF01118">
    <property type="entry name" value="Semialdhyde_dh"/>
    <property type="match status" value="1"/>
</dbReference>
<evidence type="ECO:0000256" key="2">
    <source>
        <dbReference type="ARBA" id="ARBA00005076"/>
    </source>
</evidence>
<protein>
    <recommendedName>
        <fullName evidence="6 15">Aspartate-semialdehyde dehydrogenase</fullName>
        <shortName evidence="15">ASA dehydrogenase</shortName>
        <shortName evidence="15">ASADH</shortName>
        <ecNumber evidence="6 15">1.2.1.11</ecNumber>
    </recommendedName>
    <alternativeName>
        <fullName evidence="15">Aspartate-beta-semialdehyde dehydrogenase</fullName>
    </alternativeName>
</protein>
<comment type="pathway">
    <text evidence="3 15">Amino-acid biosynthesis; L-threonine biosynthesis; L-threonine from L-aspartate: step 2/5.</text>
</comment>
<feature type="binding site" evidence="15">
    <location>
        <position position="245"/>
    </location>
    <ligand>
        <name>substrate</name>
    </ligand>
</feature>
<dbReference type="GO" id="GO:0004073">
    <property type="term" value="F:aspartate-semialdehyde dehydrogenase activity"/>
    <property type="evidence" value="ECO:0007669"/>
    <property type="project" value="UniProtKB-EC"/>
</dbReference>
<comment type="function">
    <text evidence="15">Catalyzes the NADPH-dependent formation of L-aspartate-semialdehyde (L-ASA) by the reductive dephosphorylation of L-aspartyl-4-phosphate.</text>
</comment>
<evidence type="ECO:0000259" key="16">
    <source>
        <dbReference type="SMART" id="SM00859"/>
    </source>
</evidence>
<name>A0ABW2V2P3_9BACL</name>
<dbReference type="InterPro" id="IPR012080">
    <property type="entry name" value="Asp_semialdehyde_DH"/>
</dbReference>
<evidence type="ECO:0000256" key="4">
    <source>
        <dbReference type="ARBA" id="ARBA00010584"/>
    </source>
</evidence>
<dbReference type="Gene3D" id="3.30.360.10">
    <property type="entry name" value="Dihydrodipicolinate Reductase, domain 2"/>
    <property type="match status" value="1"/>
</dbReference>
<organism evidence="17 18">
    <name type="scientific">Paenibacillus thermoaerophilus</name>
    <dbReference type="NCBI Taxonomy" id="1215385"/>
    <lineage>
        <taxon>Bacteria</taxon>
        <taxon>Bacillati</taxon>
        <taxon>Bacillota</taxon>
        <taxon>Bacilli</taxon>
        <taxon>Bacillales</taxon>
        <taxon>Paenibacillaceae</taxon>
        <taxon>Paenibacillus</taxon>
    </lineage>
</organism>
<comment type="pathway">
    <text evidence="1 15">Amino-acid biosynthesis; L-methionine biosynthesis via de novo pathway; L-homoserine from L-aspartate: step 2/3.</text>
</comment>
<evidence type="ECO:0000256" key="14">
    <source>
        <dbReference type="ARBA" id="ARBA00047891"/>
    </source>
</evidence>
<evidence type="ECO:0000313" key="17">
    <source>
        <dbReference type="EMBL" id="MFC7749798.1"/>
    </source>
</evidence>
<comment type="similarity">
    <text evidence="4 15">Belongs to the aspartate-semialdehyde dehydrogenase family.</text>
</comment>
<keyword evidence="8 15" id="KW-0791">Threonine biosynthesis</keyword>
<dbReference type="PANTHER" id="PTHR46278:SF2">
    <property type="entry name" value="ASPARTATE-SEMIALDEHYDE DEHYDROGENASE"/>
    <property type="match status" value="1"/>
</dbReference>
<comment type="subunit">
    <text evidence="5 15">Homodimer.</text>
</comment>
<feature type="binding site" evidence="15">
    <location>
        <position position="103"/>
    </location>
    <ligand>
        <name>phosphate</name>
        <dbReference type="ChEBI" id="CHEBI:43474"/>
    </ligand>
</feature>
<keyword evidence="11 15" id="KW-0560">Oxidoreductase</keyword>
<evidence type="ECO:0000256" key="3">
    <source>
        <dbReference type="ARBA" id="ARBA00005097"/>
    </source>
</evidence>
<keyword evidence="12 15" id="KW-0457">Lysine biosynthesis</keyword>